<keyword evidence="5" id="KW-0560">Oxidoreductase</keyword>
<dbReference type="AlphaFoldDB" id="A0A165NQZ1"/>
<dbReference type="InterPro" id="IPR012951">
    <property type="entry name" value="BBE"/>
</dbReference>
<evidence type="ECO:0000313" key="9">
    <source>
        <dbReference type="Proteomes" id="UP000077266"/>
    </source>
</evidence>
<keyword evidence="9" id="KW-1185">Reference proteome</keyword>
<dbReference type="InParanoid" id="A0A165NQZ1"/>
<keyword evidence="4" id="KW-0274">FAD</keyword>
<dbReference type="InterPro" id="IPR016166">
    <property type="entry name" value="FAD-bd_PCMH"/>
</dbReference>
<dbReference type="SUPFAM" id="SSF56176">
    <property type="entry name" value="FAD-binding/transporter-associated domain-like"/>
    <property type="match status" value="1"/>
</dbReference>
<comment type="similarity">
    <text evidence="2">Belongs to the oxygen-dependent FAD-linked oxidoreductase family.</text>
</comment>
<dbReference type="InterPro" id="IPR006094">
    <property type="entry name" value="Oxid_FAD_bind_N"/>
</dbReference>
<reference evidence="8 9" key="1">
    <citation type="journal article" date="2016" name="Mol. Biol. Evol.">
        <title>Comparative Genomics of Early-Diverging Mushroom-Forming Fungi Provides Insights into the Origins of Lignocellulose Decay Capabilities.</title>
        <authorList>
            <person name="Nagy L.G."/>
            <person name="Riley R."/>
            <person name="Tritt A."/>
            <person name="Adam C."/>
            <person name="Daum C."/>
            <person name="Floudas D."/>
            <person name="Sun H."/>
            <person name="Yadav J.S."/>
            <person name="Pangilinan J."/>
            <person name="Larsson K.H."/>
            <person name="Matsuura K."/>
            <person name="Barry K."/>
            <person name="Labutti K."/>
            <person name="Kuo R."/>
            <person name="Ohm R.A."/>
            <person name="Bhattacharya S.S."/>
            <person name="Shirouzu T."/>
            <person name="Yoshinaga Y."/>
            <person name="Martin F.M."/>
            <person name="Grigoriev I.V."/>
            <person name="Hibbett D.S."/>
        </authorList>
    </citation>
    <scope>NUCLEOTIDE SEQUENCE [LARGE SCALE GENOMIC DNA]</scope>
    <source>
        <strain evidence="8 9">HHB12029</strain>
    </source>
</reference>
<feature type="domain" description="FAD-binding PCMH-type" evidence="7">
    <location>
        <begin position="53"/>
        <end position="225"/>
    </location>
</feature>
<evidence type="ECO:0000256" key="5">
    <source>
        <dbReference type="ARBA" id="ARBA00023002"/>
    </source>
</evidence>
<dbReference type="GO" id="GO:0071949">
    <property type="term" value="F:FAD binding"/>
    <property type="evidence" value="ECO:0007669"/>
    <property type="project" value="InterPro"/>
</dbReference>
<feature type="signal peptide" evidence="6">
    <location>
        <begin position="1"/>
        <end position="16"/>
    </location>
</feature>
<organism evidence="8 9">
    <name type="scientific">Exidia glandulosa HHB12029</name>
    <dbReference type="NCBI Taxonomy" id="1314781"/>
    <lineage>
        <taxon>Eukaryota</taxon>
        <taxon>Fungi</taxon>
        <taxon>Dikarya</taxon>
        <taxon>Basidiomycota</taxon>
        <taxon>Agaricomycotina</taxon>
        <taxon>Agaricomycetes</taxon>
        <taxon>Auriculariales</taxon>
        <taxon>Exidiaceae</taxon>
        <taxon>Exidia</taxon>
    </lineage>
</organism>
<dbReference type="Gene3D" id="3.30.465.10">
    <property type="match status" value="1"/>
</dbReference>
<dbReference type="STRING" id="1314781.A0A165NQZ1"/>
<dbReference type="Gene3D" id="3.40.462.20">
    <property type="match status" value="1"/>
</dbReference>
<name>A0A165NQZ1_EXIGL</name>
<protein>
    <submittedName>
        <fullName evidence="8">FAD-binding domain-containing protein</fullName>
    </submittedName>
</protein>
<dbReference type="Pfam" id="PF08031">
    <property type="entry name" value="BBE"/>
    <property type="match status" value="1"/>
</dbReference>
<dbReference type="Proteomes" id="UP000077266">
    <property type="component" value="Unassembled WGS sequence"/>
</dbReference>
<keyword evidence="3" id="KW-0285">Flavoprotein</keyword>
<comment type="cofactor">
    <cofactor evidence="1">
        <name>FAD</name>
        <dbReference type="ChEBI" id="CHEBI:57692"/>
    </cofactor>
</comment>
<dbReference type="PROSITE" id="PS51387">
    <property type="entry name" value="FAD_PCMH"/>
    <property type="match status" value="1"/>
</dbReference>
<accession>A0A165NQZ1</accession>
<evidence type="ECO:0000256" key="6">
    <source>
        <dbReference type="SAM" id="SignalP"/>
    </source>
</evidence>
<evidence type="ECO:0000259" key="7">
    <source>
        <dbReference type="PROSITE" id="PS51387"/>
    </source>
</evidence>
<evidence type="ECO:0000256" key="1">
    <source>
        <dbReference type="ARBA" id="ARBA00001974"/>
    </source>
</evidence>
<dbReference type="InterPro" id="IPR036318">
    <property type="entry name" value="FAD-bd_PCMH-like_sf"/>
</dbReference>
<evidence type="ECO:0000313" key="8">
    <source>
        <dbReference type="EMBL" id="KZW01095.1"/>
    </source>
</evidence>
<dbReference type="Pfam" id="PF01565">
    <property type="entry name" value="FAD_binding_4"/>
    <property type="match status" value="1"/>
</dbReference>
<dbReference type="EMBL" id="KV425896">
    <property type="protein sequence ID" value="KZW01095.1"/>
    <property type="molecule type" value="Genomic_DNA"/>
</dbReference>
<evidence type="ECO:0000256" key="2">
    <source>
        <dbReference type="ARBA" id="ARBA00005466"/>
    </source>
</evidence>
<keyword evidence="6" id="KW-0732">Signal</keyword>
<dbReference type="InterPro" id="IPR016169">
    <property type="entry name" value="FAD-bd_PCMH_sub2"/>
</dbReference>
<evidence type="ECO:0000256" key="3">
    <source>
        <dbReference type="ARBA" id="ARBA00022630"/>
    </source>
</evidence>
<dbReference type="OrthoDB" id="407275at2759"/>
<proteinExistence type="inferred from homology"/>
<dbReference type="GO" id="GO:0016491">
    <property type="term" value="F:oxidoreductase activity"/>
    <property type="evidence" value="ECO:0007669"/>
    <property type="project" value="UniProtKB-KW"/>
</dbReference>
<feature type="chain" id="PRO_5007863346" evidence="6">
    <location>
        <begin position="17"/>
        <end position="504"/>
    </location>
</feature>
<dbReference type="PANTHER" id="PTHR42973:SF39">
    <property type="entry name" value="FAD-BINDING PCMH-TYPE DOMAIN-CONTAINING PROTEIN"/>
    <property type="match status" value="1"/>
</dbReference>
<evidence type="ECO:0000256" key="4">
    <source>
        <dbReference type="ARBA" id="ARBA00022827"/>
    </source>
</evidence>
<gene>
    <name evidence="8" type="ORF">EXIGLDRAFT_666629</name>
</gene>
<dbReference type="InterPro" id="IPR050416">
    <property type="entry name" value="FAD-linked_Oxidoreductase"/>
</dbReference>
<dbReference type="PANTHER" id="PTHR42973">
    <property type="entry name" value="BINDING OXIDOREDUCTASE, PUTATIVE (AFU_ORTHOLOGUE AFUA_1G17690)-RELATED"/>
    <property type="match status" value="1"/>
</dbReference>
<sequence length="504" mass="53097">MLLLTAVACLLNTVVAAGGLQSCLHTRLSPASTLVSPSSAEYPNATVSNNLSWQYFASAVVFVGSAEDAAIAVKCAAASKIPVTPRGGRHSYASFGSGGRNGSFVVDVTRLQSFSYDPKTTYATVGAGFRLGNLALALDAHGRATPHGTCTFVGIGGHATCGGYGLTSRLWGLLVDQIVRVTAVTAAGDVVEASPSKHSDLLWAISGAAPSFAVVLSFTIRTYPQPASTSYFDFDFGNFSDTPSLAVKALLAFQSFAATSAPPELGTQFTVGRSAGGTLGLRLSGVYYGVETAIPTVIQPLLDAIPFSPISNTSKLQGYMASVAFLGGDDPVNTTGRVESPNTAYEKSIIVPTSAPLSEETWTKFVEFAFNTPVPPGISSYYWQIDAFGGSYRGKRTAMAAFPSDANAFGGRDGLLLMQHGTYSDTSGSYPAGGHAFANSFAGTITETVRTEGKKIEAYQCYVDPLLSADEAHALYFGHEKTHKLKALKHKWDPARVFDYPHAF</sequence>